<evidence type="ECO:0000259" key="1">
    <source>
        <dbReference type="Pfam" id="PF03432"/>
    </source>
</evidence>
<dbReference type="Proteomes" id="UP000266118">
    <property type="component" value="Chromosome"/>
</dbReference>
<feature type="domain" description="MobA/VirD2-like nuclease" evidence="1">
    <location>
        <begin position="56"/>
        <end position="147"/>
    </location>
</feature>
<dbReference type="EMBL" id="CP032489">
    <property type="protein sequence ID" value="AYD49058.1"/>
    <property type="molecule type" value="Genomic_DNA"/>
</dbReference>
<protein>
    <recommendedName>
        <fullName evidence="1">MobA/VirD2-like nuclease domain-containing protein</fullName>
    </recommendedName>
</protein>
<evidence type="ECO:0000313" key="2">
    <source>
        <dbReference type="EMBL" id="AYD49058.1"/>
    </source>
</evidence>
<reference evidence="2 3" key="1">
    <citation type="submission" date="2018-09" db="EMBL/GenBank/DDBJ databases">
        <title>Arachidicoccus sp. nov., a bacterium isolated from soil.</title>
        <authorList>
            <person name="Weon H.-Y."/>
            <person name="Kwon S.-W."/>
            <person name="Lee S.A."/>
        </authorList>
    </citation>
    <scope>NUCLEOTIDE SEQUENCE [LARGE SCALE GENOMIC DNA]</scope>
    <source>
        <strain evidence="2 3">KIS59-12</strain>
    </source>
</reference>
<organism evidence="2 3">
    <name type="scientific">Arachidicoccus soli</name>
    <dbReference type="NCBI Taxonomy" id="2341117"/>
    <lineage>
        <taxon>Bacteria</taxon>
        <taxon>Pseudomonadati</taxon>
        <taxon>Bacteroidota</taxon>
        <taxon>Chitinophagia</taxon>
        <taxon>Chitinophagales</taxon>
        <taxon>Chitinophagaceae</taxon>
        <taxon>Arachidicoccus</taxon>
    </lineage>
</organism>
<dbReference type="Pfam" id="PF03432">
    <property type="entry name" value="Relaxase"/>
    <property type="match status" value="1"/>
</dbReference>
<sequence>MDSATFIIMDAAGGKFRAVNYNAKKVIAGNAKLIYFENFGALQHKEHVSKEEFEVYLQKYSSRNKHIKKPVFHGVCSAKGKNLSHEALKDIALKIMDHLGYSDNPMLIFAHSDTENNHVHVVTSRVGLNGKKIKDSYEKKRANHYLNTLLGRNTTEEFNLHLHTALAYKITTAAQFSLLMEREGYSVKKDGEFFVFYKYGKKQGSIQIRKLSDKILSDNNHAFHIRQLQALIYKYKRNCNSRLNSNQTVSYSTSPLKFHSELTDFLKENFGLEFCFFVGKDKENPYGYSLIDHQHKEVYKGSDVMKMDYLIKEEDLANKSSIKKTEGFESLIEIPSMEELHTVSVADLPINLNLFDLRPISEGTTHKNKHLDEEEEFYLKRRRKR</sequence>
<dbReference type="AlphaFoldDB" id="A0A386HSU8"/>
<dbReference type="OrthoDB" id="915634at2"/>
<name>A0A386HSU8_9BACT</name>
<evidence type="ECO:0000313" key="3">
    <source>
        <dbReference type="Proteomes" id="UP000266118"/>
    </source>
</evidence>
<accession>A0A386HSU8</accession>
<keyword evidence="3" id="KW-1185">Reference proteome</keyword>
<proteinExistence type="predicted"/>
<dbReference type="KEGG" id="ark:D6B99_16405"/>
<dbReference type="InterPro" id="IPR005094">
    <property type="entry name" value="Endonuclease_MobA/VirD2"/>
</dbReference>
<gene>
    <name evidence="2" type="ORF">D6B99_16405</name>
</gene>
<dbReference type="RefSeq" id="WP_119990411.1">
    <property type="nucleotide sequence ID" value="NZ_CP032489.1"/>
</dbReference>